<dbReference type="Gene3D" id="3.30.565.10">
    <property type="entry name" value="Histidine kinase-like ATPase, C-terminal domain"/>
    <property type="match status" value="1"/>
</dbReference>
<reference evidence="7" key="1">
    <citation type="journal article" date="2019" name="Int. J. Syst. Evol. Microbiol.">
        <title>The Global Catalogue of Microorganisms (GCM) 10K type strain sequencing project: providing services to taxonomists for standard genome sequencing and annotation.</title>
        <authorList>
            <consortium name="The Broad Institute Genomics Platform"/>
            <consortium name="The Broad Institute Genome Sequencing Center for Infectious Disease"/>
            <person name="Wu L."/>
            <person name="Ma J."/>
        </authorList>
    </citation>
    <scope>NUCLEOTIDE SEQUENCE [LARGE SCALE GENOMIC DNA]</scope>
    <source>
        <strain evidence="7">ZS-35-S2</strain>
    </source>
</reference>
<comment type="caution">
    <text evidence="6">The sequence shown here is derived from an EMBL/GenBank/DDBJ whole genome shotgun (WGS) entry which is preliminary data.</text>
</comment>
<proteinExistence type="inferred from homology"/>
<dbReference type="GO" id="GO:0005524">
    <property type="term" value="F:ATP binding"/>
    <property type="evidence" value="ECO:0007669"/>
    <property type="project" value="UniProtKB-KW"/>
</dbReference>
<dbReference type="InterPro" id="IPR003594">
    <property type="entry name" value="HATPase_dom"/>
</dbReference>
<organism evidence="6 7">
    <name type="scientific">Plantactinospora solaniradicis</name>
    <dbReference type="NCBI Taxonomy" id="1723736"/>
    <lineage>
        <taxon>Bacteria</taxon>
        <taxon>Bacillati</taxon>
        <taxon>Actinomycetota</taxon>
        <taxon>Actinomycetes</taxon>
        <taxon>Micromonosporales</taxon>
        <taxon>Micromonosporaceae</taxon>
        <taxon>Plantactinospora</taxon>
    </lineage>
</organism>
<evidence type="ECO:0000256" key="3">
    <source>
        <dbReference type="ARBA" id="ARBA00022840"/>
    </source>
</evidence>
<accession>A0ABW1K3A2</accession>
<keyword evidence="7" id="KW-1185">Reference proteome</keyword>
<evidence type="ECO:0000259" key="5">
    <source>
        <dbReference type="SMART" id="SM00387"/>
    </source>
</evidence>
<dbReference type="InterPro" id="IPR056471">
    <property type="entry name" value="HD-CE"/>
</dbReference>
<comment type="similarity">
    <text evidence="1">Belongs to the heat shock protein 90 family.</text>
</comment>
<evidence type="ECO:0000313" key="6">
    <source>
        <dbReference type="EMBL" id="MFC6015198.1"/>
    </source>
</evidence>
<name>A0ABW1K3A2_9ACTN</name>
<dbReference type="InterPro" id="IPR020575">
    <property type="entry name" value="Hsp90_N"/>
</dbReference>
<keyword evidence="3 6" id="KW-0067">ATP-binding</keyword>
<protein>
    <submittedName>
        <fullName evidence="6">ATP-binding protein</fullName>
    </submittedName>
</protein>
<dbReference type="Pfam" id="PF24391">
    <property type="entry name" value="HD-CE"/>
    <property type="match status" value="1"/>
</dbReference>
<keyword evidence="4" id="KW-0143">Chaperone</keyword>
<dbReference type="Proteomes" id="UP001596203">
    <property type="component" value="Unassembled WGS sequence"/>
</dbReference>
<evidence type="ECO:0000256" key="1">
    <source>
        <dbReference type="ARBA" id="ARBA00008239"/>
    </source>
</evidence>
<feature type="domain" description="Histidine kinase/HSP90-like ATPase" evidence="5">
    <location>
        <begin position="374"/>
        <end position="537"/>
    </location>
</feature>
<evidence type="ECO:0000256" key="2">
    <source>
        <dbReference type="ARBA" id="ARBA00022741"/>
    </source>
</evidence>
<dbReference type="SMART" id="SM00387">
    <property type="entry name" value="HATPase_c"/>
    <property type="match status" value="1"/>
</dbReference>
<dbReference type="PRINTS" id="PR00775">
    <property type="entry name" value="HEATSHOCK90"/>
</dbReference>
<evidence type="ECO:0000313" key="7">
    <source>
        <dbReference type="Proteomes" id="UP001596203"/>
    </source>
</evidence>
<dbReference type="SUPFAM" id="SSF55874">
    <property type="entry name" value="ATPase domain of HSP90 chaperone/DNA topoisomerase II/histidine kinase"/>
    <property type="match status" value="1"/>
</dbReference>
<dbReference type="PANTHER" id="PTHR11528">
    <property type="entry name" value="HEAT SHOCK PROTEIN 90 FAMILY MEMBER"/>
    <property type="match status" value="1"/>
</dbReference>
<dbReference type="InterPro" id="IPR036890">
    <property type="entry name" value="HATPase_C_sf"/>
</dbReference>
<evidence type="ECO:0000256" key="4">
    <source>
        <dbReference type="ARBA" id="ARBA00023186"/>
    </source>
</evidence>
<gene>
    <name evidence="6" type="ORF">ACFP2T_03190</name>
</gene>
<sequence length="912" mass="102817">MSQVFEQTPLWRRTLAPQPADPYAGPRETLRAAYLQFRTTVTPLAAEIALSMPMFTDHSIVHIDALWDTASLVCGDDLPLNPAEAFVLGGAFLMHDLGMGLAAYPLGQAEVTSDPEFADLLAGNEARLRDTDASIAAEELSRAAHDQSVIDLLRLRHAGQAERLIASPFRTSNGEDLYLLQDGALRHHFGSLIGRIAASHWWDVDDLRCLEQRQGSCADHPAGWDIDPLKIACILRLADAAQVDHRRAPTYLHAFRKVTGLSRDHWHFQERLTRPRVVGDRLEYTATRPFGRDEAEAWWLAYDTVRIIDRELRQVDALCADLNRPRFTVRSVAGADSPERLAVYIRTDRWRPVDASLTVKDVKRVIATLGGHDLYGNRPDVALRELVANAADAVRARSAYETGAPGTVTVRLSRENDDWWLTVEDRGIGMDPRTMVRALTDFGYSRWRSEEALRQYPGIMAKGFQPTGRFGIGFFAVFMVADEVQVRSLAYEDGPRSTHVLEFRHGLAGRPLLREADPPERLRWHGTTVRARLRDDPRTIDGLFRTDQRRLSHTKLLHGLLTRMCALIDVNIESQGPDDAAPVRLVTANDWLEISPAELFRRIYPREEADYHNRLYYDSYEKIFVERARELRDDSEQVIGRAMIASGWEPLDSDVQLWELPEAPIYVGGLQAGEIEYCMGAFVGMPLTADRLKAFPVASPEILREWVESQAEIARHSPGAVVSNLIFTAILARGLGAQALKLPCAETSAGYLDQAALGDWLAGRDEVLLVSPRFHIFHIDARQPRFFTFSGEEVGMRENCLVASLYSMWLFPDEVLPRPRDERFADAIAPESGSWHAQSWWYDTGNFGSISLVMHRIAEVWGLEIPELLDLMEPLHFEDDGDRRMELTKTGGGTLRVNMIRIRRPKGARDDD</sequence>
<dbReference type="EMBL" id="JBHSPR010000001">
    <property type="protein sequence ID" value="MFC6015198.1"/>
    <property type="molecule type" value="Genomic_DNA"/>
</dbReference>
<dbReference type="Pfam" id="PF13589">
    <property type="entry name" value="HATPase_c_3"/>
    <property type="match status" value="1"/>
</dbReference>
<keyword evidence="2" id="KW-0547">Nucleotide-binding</keyword>
<dbReference type="RefSeq" id="WP_377417004.1">
    <property type="nucleotide sequence ID" value="NZ_JBHSPR010000001.1"/>
</dbReference>
<dbReference type="InterPro" id="IPR001404">
    <property type="entry name" value="Hsp90_fam"/>
</dbReference>